<reference evidence="1 2" key="1">
    <citation type="journal article" date="2022" name="bioRxiv">
        <title>Genomics of Preaxostyla Flagellates Illuminates Evolutionary Transitions and the Path Towards Mitochondrial Loss.</title>
        <authorList>
            <person name="Novak L.V.F."/>
            <person name="Treitli S.C."/>
            <person name="Pyrih J."/>
            <person name="Halakuc P."/>
            <person name="Pipaliya S.V."/>
            <person name="Vacek V."/>
            <person name="Brzon O."/>
            <person name="Soukal P."/>
            <person name="Eme L."/>
            <person name="Dacks J.B."/>
            <person name="Karnkowska A."/>
            <person name="Elias M."/>
            <person name="Hampl V."/>
        </authorList>
    </citation>
    <scope>NUCLEOTIDE SEQUENCE [LARGE SCALE GENOMIC DNA]</scope>
    <source>
        <strain evidence="1">NAU3</strain>
        <tissue evidence="1">Gut</tissue>
    </source>
</reference>
<gene>
    <name evidence="1" type="ORF">BLNAU_17383</name>
</gene>
<name>A0ABQ9X7M8_9EUKA</name>
<protein>
    <submittedName>
        <fullName evidence="1">Uncharacterized protein</fullName>
    </submittedName>
</protein>
<proteinExistence type="predicted"/>
<evidence type="ECO:0000313" key="2">
    <source>
        <dbReference type="Proteomes" id="UP001281761"/>
    </source>
</evidence>
<evidence type="ECO:0000313" key="1">
    <source>
        <dbReference type="EMBL" id="KAK2947713.1"/>
    </source>
</evidence>
<sequence length="225" mass="25709">MAARLFEAATYISGGCPDALLEDTVLNTKQGKRIRTSLELELHALASIVSFPELVSAGFSITMHDIKNSYRLKARCPRGVEKSGTDSIQKRLPSVSDRILLWKWIHDYTTQTIHELSYWNGHGSNEYHPTIKISLTTFRKTCKSLTRAKRRTDVCNRCARLEQVNREIASLNQKSETIPHSLLSEQTTVQMHIQHAAIQRKTFNTQTSELEMGTAIVIYEYKENW</sequence>
<accession>A0ABQ9X7M8</accession>
<dbReference type="Proteomes" id="UP001281761">
    <property type="component" value="Unassembled WGS sequence"/>
</dbReference>
<comment type="caution">
    <text evidence="1">The sequence shown here is derived from an EMBL/GenBank/DDBJ whole genome shotgun (WGS) entry which is preliminary data.</text>
</comment>
<keyword evidence="2" id="KW-1185">Reference proteome</keyword>
<organism evidence="1 2">
    <name type="scientific">Blattamonas nauphoetae</name>
    <dbReference type="NCBI Taxonomy" id="2049346"/>
    <lineage>
        <taxon>Eukaryota</taxon>
        <taxon>Metamonada</taxon>
        <taxon>Preaxostyla</taxon>
        <taxon>Oxymonadida</taxon>
        <taxon>Blattamonas</taxon>
    </lineage>
</organism>
<dbReference type="EMBL" id="JARBJD010000193">
    <property type="protein sequence ID" value="KAK2947713.1"/>
    <property type="molecule type" value="Genomic_DNA"/>
</dbReference>